<sequence length="128" mass="13717">MSITALHVAAEVLQIFRQLSADKLEKQDVPPNLVVVFAAVAANPGRSLKELQETTGLGQAVMSRSCAMLGRGKPAAGIHGLGLVSVEEDPTNYSRKIVSLTPEGEQLLATIDEQLGRFVRQRPGKAQQ</sequence>
<keyword evidence="1" id="KW-0238">DNA-binding</keyword>
<name>A0A1X7KP20_9BURK</name>
<dbReference type="EMBL" id="FXAT01000004">
    <property type="protein sequence ID" value="SMG42968.1"/>
    <property type="molecule type" value="Genomic_DNA"/>
</dbReference>
<dbReference type="OrthoDB" id="8094158at2"/>
<proteinExistence type="predicted"/>
<accession>A0A1X7KP20</accession>
<dbReference type="SUPFAM" id="SSF46785">
    <property type="entry name" value="Winged helix' DNA-binding domain"/>
    <property type="match status" value="1"/>
</dbReference>
<dbReference type="InterPro" id="IPR036388">
    <property type="entry name" value="WH-like_DNA-bd_sf"/>
</dbReference>
<dbReference type="GO" id="GO:0003677">
    <property type="term" value="F:DNA binding"/>
    <property type="evidence" value="ECO:0007669"/>
    <property type="project" value="UniProtKB-KW"/>
</dbReference>
<keyword evidence="2" id="KW-1185">Reference proteome</keyword>
<dbReference type="RefSeq" id="WP_085483781.1">
    <property type="nucleotide sequence ID" value="NZ_FXAT01000004.1"/>
</dbReference>
<dbReference type="InterPro" id="IPR036390">
    <property type="entry name" value="WH_DNA-bd_sf"/>
</dbReference>
<gene>
    <name evidence="1" type="ORF">SAMN06265784_104125</name>
</gene>
<evidence type="ECO:0000313" key="1">
    <source>
        <dbReference type="EMBL" id="SMG42968.1"/>
    </source>
</evidence>
<dbReference type="Gene3D" id="1.10.10.10">
    <property type="entry name" value="Winged helix-like DNA-binding domain superfamily/Winged helix DNA-binding domain"/>
    <property type="match status" value="1"/>
</dbReference>
<dbReference type="Proteomes" id="UP000193228">
    <property type="component" value="Unassembled WGS sequence"/>
</dbReference>
<protein>
    <submittedName>
        <fullName evidence="1">DNA-binding transcriptional regulator, MarR family</fullName>
    </submittedName>
</protein>
<organism evidence="1 2">
    <name type="scientific">Paraburkholderia susongensis</name>
    <dbReference type="NCBI Taxonomy" id="1515439"/>
    <lineage>
        <taxon>Bacteria</taxon>
        <taxon>Pseudomonadati</taxon>
        <taxon>Pseudomonadota</taxon>
        <taxon>Betaproteobacteria</taxon>
        <taxon>Burkholderiales</taxon>
        <taxon>Burkholderiaceae</taxon>
        <taxon>Paraburkholderia</taxon>
    </lineage>
</organism>
<dbReference type="STRING" id="1515439.SAMN06265784_104125"/>
<dbReference type="AlphaFoldDB" id="A0A1X7KP20"/>
<evidence type="ECO:0000313" key="2">
    <source>
        <dbReference type="Proteomes" id="UP000193228"/>
    </source>
</evidence>
<reference evidence="2" key="1">
    <citation type="submission" date="2017-04" db="EMBL/GenBank/DDBJ databases">
        <authorList>
            <person name="Varghese N."/>
            <person name="Submissions S."/>
        </authorList>
    </citation>
    <scope>NUCLEOTIDE SEQUENCE [LARGE SCALE GENOMIC DNA]</scope>
    <source>
        <strain evidence="2">LMG 29540</strain>
    </source>
</reference>